<evidence type="ECO:0000313" key="1">
    <source>
        <dbReference type="EMBL" id="MBX57278.1"/>
    </source>
</evidence>
<protein>
    <submittedName>
        <fullName evidence="1">Uncharacterized protein</fullName>
    </submittedName>
</protein>
<dbReference type="EMBL" id="GGEC01076794">
    <property type="protein sequence ID" value="MBX57278.1"/>
    <property type="molecule type" value="Transcribed_RNA"/>
</dbReference>
<proteinExistence type="predicted"/>
<name>A0A2P2PRB5_RHIMU</name>
<dbReference type="AlphaFoldDB" id="A0A2P2PRB5"/>
<sequence length="32" mass="3444">MALACQTLLANIQFHYPVGCAICLAEKCFASL</sequence>
<accession>A0A2P2PRB5</accession>
<reference evidence="1" key="1">
    <citation type="submission" date="2018-02" db="EMBL/GenBank/DDBJ databases">
        <title>Rhizophora mucronata_Transcriptome.</title>
        <authorList>
            <person name="Meera S.P."/>
            <person name="Sreeshan A."/>
            <person name="Augustine A."/>
        </authorList>
    </citation>
    <scope>NUCLEOTIDE SEQUENCE</scope>
    <source>
        <tissue evidence="1">Leaf</tissue>
    </source>
</reference>
<organism evidence="1">
    <name type="scientific">Rhizophora mucronata</name>
    <name type="common">Asiatic mangrove</name>
    <dbReference type="NCBI Taxonomy" id="61149"/>
    <lineage>
        <taxon>Eukaryota</taxon>
        <taxon>Viridiplantae</taxon>
        <taxon>Streptophyta</taxon>
        <taxon>Embryophyta</taxon>
        <taxon>Tracheophyta</taxon>
        <taxon>Spermatophyta</taxon>
        <taxon>Magnoliopsida</taxon>
        <taxon>eudicotyledons</taxon>
        <taxon>Gunneridae</taxon>
        <taxon>Pentapetalae</taxon>
        <taxon>rosids</taxon>
        <taxon>fabids</taxon>
        <taxon>Malpighiales</taxon>
        <taxon>Rhizophoraceae</taxon>
        <taxon>Rhizophora</taxon>
    </lineage>
</organism>